<evidence type="ECO:0000259" key="2">
    <source>
        <dbReference type="Pfam" id="PF00440"/>
    </source>
</evidence>
<evidence type="ECO:0000256" key="1">
    <source>
        <dbReference type="ARBA" id="ARBA00023125"/>
    </source>
</evidence>
<dbReference type="Proteomes" id="UP000664382">
    <property type="component" value="Unassembled WGS sequence"/>
</dbReference>
<feature type="domain" description="HTH tetR-type" evidence="2">
    <location>
        <begin position="16"/>
        <end position="47"/>
    </location>
</feature>
<dbReference type="InterPro" id="IPR001647">
    <property type="entry name" value="HTH_TetR"/>
</dbReference>
<gene>
    <name evidence="3" type="ORF">J4H92_07950</name>
</gene>
<reference evidence="3" key="1">
    <citation type="submission" date="2021-03" db="EMBL/GenBank/DDBJ databases">
        <title>Leucobacter chromiisoli sp. nov., isolated from chromium-containing soil of chemical plant.</title>
        <authorList>
            <person name="Xu Z."/>
        </authorList>
    </citation>
    <scope>NUCLEOTIDE SEQUENCE</scope>
    <source>
        <strain evidence="3">S27</strain>
    </source>
</reference>
<dbReference type="SUPFAM" id="SSF46689">
    <property type="entry name" value="Homeodomain-like"/>
    <property type="match status" value="1"/>
</dbReference>
<dbReference type="RefSeq" id="WP_208097643.1">
    <property type="nucleotide sequence ID" value="NZ_JAGDYM010000009.1"/>
</dbReference>
<dbReference type="Gene3D" id="1.10.357.10">
    <property type="entry name" value="Tetracycline Repressor, domain 2"/>
    <property type="match status" value="1"/>
</dbReference>
<keyword evidence="1" id="KW-0238">DNA-binding</keyword>
<dbReference type="GO" id="GO:0003677">
    <property type="term" value="F:DNA binding"/>
    <property type="evidence" value="ECO:0007669"/>
    <property type="project" value="UniProtKB-KW"/>
</dbReference>
<proteinExistence type="predicted"/>
<evidence type="ECO:0000313" key="3">
    <source>
        <dbReference type="EMBL" id="MBO1901880.1"/>
    </source>
</evidence>
<dbReference type="Pfam" id="PF00440">
    <property type="entry name" value="TetR_N"/>
    <property type="match status" value="1"/>
</dbReference>
<evidence type="ECO:0000313" key="4">
    <source>
        <dbReference type="Proteomes" id="UP000664382"/>
    </source>
</evidence>
<dbReference type="AlphaFoldDB" id="A0A939MKF4"/>
<dbReference type="InterPro" id="IPR009057">
    <property type="entry name" value="Homeodomain-like_sf"/>
</dbReference>
<accession>A0A939MKF4</accession>
<comment type="caution">
    <text evidence="3">The sequence shown here is derived from an EMBL/GenBank/DDBJ whole genome shotgun (WGS) entry which is preliminary data.</text>
</comment>
<protein>
    <submittedName>
        <fullName evidence="3">TetR/AcrR family transcriptional regulator</fullName>
    </submittedName>
</protein>
<name>A0A939MKF4_9MICO</name>
<organism evidence="3 4">
    <name type="scientific">Leucobacter weissii</name>
    <dbReference type="NCBI Taxonomy" id="1983706"/>
    <lineage>
        <taxon>Bacteria</taxon>
        <taxon>Bacillati</taxon>
        <taxon>Actinomycetota</taxon>
        <taxon>Actinomycetes</taxon>
        <taxon>Micrococcales</taxon>
        <taxon>Microbacteriaceae</taxon>
        <taxon>Leucobacter</taxon>
    </lineage>
</organism>
<dbReference type="EMBL" id="JAGDYM010000009">
    <property type="protein sequence ID" value="MBO1901880.1"/>
    <property type="molecule type" value="Genomic_DNA"/>
</dbReference>
<keyword evidence="4" id="KW-1185">Reference proteome</keyword>
<sequence>MGVRDEARERTRARVLDSAAHRFRQDGFDAATIRGIADDAGVSVGSVLAVGDKQSLLVEVFDRGIAELHRQAPGARGSAAGPASSSAEALLAIVKPFLGLFTADPALARRYAAILVAGAHRSEVFDSLARRLTDEFGDRFEAAGRAPAEARARARAAYYSYLGVLFSAAGAGDRTSPDLAALEGRLRDVFASFDREEDRRGAAS</sequence>